<evidence type="ECO:0000256" key="7">
    <source>
        <dbReference type="ARBA" id="ARBA00023186"/>
    </source>
</evidence>
<dbReference type="GO" id="GO:0015031">
    <property type="term" value="P:protein transport"/>
    <property type="evidence" value="ECO:0007669"/>
    <property type="project" value="UniProtKB-UniRule"/>
</dbReference>
<comment type="subcellular location">
    <subcellularLocation>
        <location evidence="12">Cytoplasm</location>
    </subcellularLocation>
    <text evidence="12">About half TF is bound to the ribosome near the polypeptide exit tunnel while the other half is free in the cytoplasm.</text>
</comment>
<keyword evidence="8 12" id="KW-0413">Isomerase</keyword>
<evidence type="ECO:0000256" key="2">
    <source>
        <dbReference type="ARBA" id="ARBA00005464"/>
    </source>
</evidence>
<name>A0A1I4MR07_9BACI</name>
<evidence type="ECO:0000256" key="11">
    <source>
        <dbReference type="ARBA" id="ARBA00029986"/>
    </source>
</evidence>
<dbReference type="GO" id="GO:0003755">
    <property type="term" value="F:peptidyl-prolyl cis-trans isomerase activity"/>
    <property type="evidence" value="ECO:0007669"/>
    <property type="project" value="UniProtKB-UniRule"/>
</dbReference>
<keyword evidence="7 12" id="KW-0143">Chaperone</keyword>
<dbReference type="SUPFAM" id="SSF54534">
    <property type="entry name" value="FKBP-like"/>
    <property type="match status" value="1"/>
</dbReference>
<dbReference type="GO" id="GO:0051083">
    <property type="term" value="P:'de novo' cotranslational protein folding"/>
    <property type="evidence" value="ECO:0007669"/>
    <property type="project" value="TreeGrafter"/>
</dbReference>
<dbReference type="InterPro" id="IPR046357">
    <property type="entry name" value="PPIase_dom_sf"/>
</dbReference>
<accession>A0A1I4MR07</accession>
<dbReference type="Proteomes" id="UP000199668">
    <property type="component" value="Unassembled WGS sequence"/>
</dbReference>
<evidence type="ECO:0000256" key="13">
    <source>
        <dbReference type="PROSITE-ProRule" id="PRU00277"/>
    </source>
</evidence>
<evidence type="ECO:0000256" key="8">
    <source>
        <dbReference type="ARBA" id="ARBA00023235"/>
    </source>
</evidence>
<dbReference type="Pfam" id="PF05698">
    <property type="entry name" value="Trigger_C"/>
    <property type="match status" value="1"/>
</dbReference>
<feature type="compositionally biased region" description="Basic and acidic residues" evidence="15">
    <location>
        <begin position="276"/>
        <end position="300"/>
    </location>
</feature>
<dbReference type="STRING" id="266892.SAMN04488054_11311"/>
<evidence type="ECO:0000256" key="12">
    <source>
        <dbReference type="HAMAP-Rule" id="MF_00303"/>
    </source>
</evidence>
<keyword evidence="12" id="KW-0963">Cytoplasm</keyword>
<dbReference type="GO" id="GO:0005737">
    <property type="term" value="C:cytoplasm"/>
    <property type="evidence" value="ECO:0007669"/>
    <property type="project" value="UniProtKB-SubCell"/>
</dbReference>
<dbReference type="SUPFAM" id="SSF109998">
    <property type="entry name" value="Triger factor/SurA peptide-binding domain-like"/>
    <property type="match status" value="1"/>
</dbReference>
<dbReference type="Pfam" id="PF00254">
    <property type="entry name" value="FKBP_C"/>
    <property type="match status" value="1"/>
</dbReference>
<dbReference type="Gene3D" id="1.10.3120.10">
    <property type="entry name" value="Trigger factor, C-terminal domain"/>
    <property type="match status" value="1"/>
</dbReference>
<dbReference type="GO" id="GO:0051301">
    <property type="term" value="P:cell division"/>
    <property type="evidence" value="ECO:0007669"/>
    <property type="project" value="UniProtKB-KW"/>
</dbReference>
<dbReference type="InterPro" id="IPR036611">
    <property type="entry name" value="Trigger_fac_ribosome-bd_sf"/>
</dbReference>
<comment type="domain">
    <text evidence="12">Consists of 3 domains; the N-terminus binds the ribosome, the middle domain has PPIase activity, while the C-terminus has intrinsic chaperone activity on its own.</text>
</comment>
<dbReference type="PROSITE" id="PS50059">
    <property type="entry name" value="FKBP_PPIASE"/>
    <property type="match status" value="1"/>
</dbReference>
<dbReference type="InterPro" id="IPR027304">
    <property type="entry name" value="Trigger_fact/SurA_dom_sf"/>
</dbReference>
<evidence type="ECO:0000313" key="17">
    <source>
        <dbReference type="EMBL" id="SFM05714.1"/>
    </source>
</evidence>
<reference evidence="17 18" key="1">
    <citation type="submission" date="2016-10" db="EMBL/GenBank/DDBJ databases">
        <authorList>
            <person name="de Groot N.N."/>
        </authorList>
    </citation>
    <scope>NUCLEOTIDE SEQUENCE [LARGE SCALE GENOMIC DNA]</scope>
    <source>
        <strain evidence="17 18">CGMCC 1.6134</strain>
    </source>
</reference>
<dbReference type="InterPro" id="IPR008881">
    <property type="entry name" value="Trigger_fac_ribosome-bd_bac"/>
</dbReference>
<feature type="region of interest" description="Disordered" evidence="15">
    <location>
        <begin position="276"/>
        <end position="309"/>
    </location>
</feature>
<comment type="similarity">
    <text evidence="2 12 14">Belongs to the FKBP-type PPIase family. Tig subfamily.</text>
</comment>
<dbReference type="EC" id="5.2.1.8" evidence="3 12"/>
<evidence type="ECO:0000256" key="10">
    <source>
        <dbReference type="ARBA" id="ARBA00024849"/>
    </source>
</evidence>
<dbReference type="Gene3D" id="3.10.50.40">
    <property type="match status" value="1"/>
</dbReference>
<dbReference type="PIRSF" id="PIRSF003095">
    <property type="entry name" value="Trigger_factor"/>
    <property type="match status" value="1"/>
</dbReference>
<keyword evidence="5 12" id="KW-0132">Cell division</keyword>
<evidence type="ECO:0000313" key="18">
    <source>
        <dbReference type="Proteomes" id="UP000199668"/>
    </source>
</evidence>
<evidence type="ECO:0000256" key="6">
    <source>
        <dbReference type="ARBA" id="ARBA00023110"/>
    </source>
</evidence>
<comment type="function">
    <text evidence="10 12">Involved in protein export. Acts as a chaperone by maintaining the newly synthesized protein in an open conformation. Functions as a peptidyl-prolyl cis-trans isomerase.</text>
</comment>
<evidence type="ECO:0000256" key="14">
    <source>
        <dbReference type="RuleBase" id="RU003914"/>
    </source>
</evidence>
<keyword evidence="9 12" id="KW-0131">Cell cycle</keyword>
<dbReference type="AlphaFoldDB" id="A0A1I4MR07"/>
<dbReference type="InterPro" id="IPR008880">
    <property type="entry name" value="Trigger_fac_C"/>
</dbReference>
<keyword evidence="18" id="KW-1185">Reference proteome</keyword>
<evidence type="ECO:0000256" key="4">
    <source>
        <dbReference type="ARBA" id="ARBA00016902"/>
    </source>
</evidence>
<dbReference type="SUPFAM" id="SSF102735">
    <property type="entry name" value="Trigger factor ribosome-binding domain"/>
    <property type="match status" value="1"/>
</dbReference>
<dbReference type="RefSeq" id="WP_090927073.1">
    <property type="nucleotide sequence ID" value="NZ_FOTY01000013.1"/>
</dbReference>
<evidence type="ECO:0000256" key="9">
    <source>
        <dbReference type="ARBA" id="ARBA00023306"/>
    </source>
</evidence>
<dbReference type="HAMAP" id="MF_00303">
    <property type="entry name" value="Trigger_factor_Tig"/>
    <property type="match status" value="1"/>
</dbReference>
<dbReference type="InterPro" id="IPR001179">
    <property type="entry name" value="PPIase_FKBP_dom"/>
</dbReference>
<organism evidence="17 18">
    <name type="scientific">Salibacterium qingdaonense</name>
    <dbReference type="NCBI Taxonomy" id="266892"/>
    <lineage>
        <taxon>Bacteria</taxon>
        <taxon>Bacillati</taxon>
        <taxon>Bacillota</taxon>
        <taxon>Bacilli</taxon>
        <taxon>Bacillales</taxon>
        <taxon>Bacillaceae</taxon>
    </lineage>
</organism>
<feature type="region of interest" description="Disordered" evidence="15">
    <location>
        <begin position="428"/>
        <end position="447"/>
    </location>
</feature>
<sequence>MSAENANWEKQEGNQGVLTIEVDSEKFEEALDQAFQKVRKQVDIPGFRKGKVPRKLFEQRFGVESLYQDAVDIVLPDAYSEAVQETQIEPVDQPDIDIEEIERGKNLVFKATVTVKPEVELGQYKELEVEEFDTSVSEEDVQAELDKLKEQQAELVVVEDGEVQDGDTVVMDFKGYVDGEAFEGGEAENYSLEIGSGQFIPGFEEQITGMTPGEERDITITFPEEYHSEELSGKEAVFSVKLHDIKRKELPEMDDEFAKDVDEDVETFDELKKKQEDKLKHDKEHEKEHHERDTVVEKAAENASADIPDAMISSESDRMMQEFDQRLQSQGMSLDMYYQVAGTDEEGMKEQFKGEAEKRVKMNLTLEAVAEAENVEADDDDVEKELDKMAGTYQRDKEEIRQLLAMQGGTDALKDDLKIQKAIDFLVENSKTVPKSEENESEAEENE</sequence>
<feature type="domain" description="PPIase FKBP-type" evidence="16">
    <location>
        <begin position="166"/>
        <end position="246"/>
    </location>
</feature>
<gene>
    <name evidence="12" type="primary">tig</name>
    <name evidence="17" type="ORF">SAMN04488054_11311</name>
</gene>
<comment type="catalytic activity">
    <reaction evidence="1 12 13">
        <text>[protein]-peptidylproline (omega=180) = [protein]-peptidylproline (omega=0)</text>
        <dbReference type="Rhea" id="RHEA:16237"/>
        <dbReference type="Rhea" id="RHEA-COMP:10747"/>
        <dbReference type="Rhea" id="RHEA-COMP:10748"/>
        <dbReference type="ChEBI" id="CHEBI:83833"/>
        <dbReference type="ChEBI" id="CHEBI:83834"/>
        <dbReference type="EC" id="5.2.1.8"/>
    </reaction>
</comment>
<dbReference type="GO" id="GO:0044183">
    <property type="term" value="F:protein folding chaperone"/>
    <property type="evidence" value="ECO:0007669"/>
    <property type="project" value="TreeGrafter"/>
</dbReference>
<dbReference type="FunFam" id="3.10.50.40:FF:000001">
    <property type="entry name" value="Trigger factor"/>
    <property type="match status" value="1"/>
</dbReference>
<dbReference type="Pfam" id="PF05697">
    <property type="entry name" value="Trigger_N"/>
    <property type="match status" value="1"/>
</dbReference>
<dbReference type="Gene3D" id="3.30.70.1050">
    <property type="entry name" value="Trigger factor ribosome-binding domain"/>
    <property type="match status" value="1"/>
</dbReference>
<dbReference type="PANTHER" id="PTHR30560:SF3">
    <property type="entry name" value="TRIGGER FACTOR-LIKE PROTEIN TIG, CHLOROPLASTIC"/>
    <property type="match status" value="1"/>
</dbReference>
<dbReference type="OrthoDB" id="9767721at2"/>
<evidence type="ECO:0000256" key="1">
    <source>
        <dbReference type="ARBA" id="ARBA00000971"/>
    </source>
</evidence>
<evidence type="ECO:0000259" key="16">
    <source>
        <dbReference type="PROSITE" id="PS50059"/>
    </source>
</evidence>
<keyword evidence="6 12" id="KW-0697">Rotamase</keyword>
<dbReference type="GO" id="GO:0043022">
    <property type="term" value="F:ribosome binding"/>
    <property type="evidence" value="ECO:0007669"/>
    <property type="project" value="TreeGrafter"/>
</dbReference>
<protein>
    <recommendedName>
        <fullName evidence="4 12">Trigger factor</fullName>
        <shortName evidence="12">TF</shortName>
        <ecNumber evidence="3 12">5.2.1.8</ecNumber>
    </recommendedName>
    <alternativeName>
        <fullName evidence="11 12">PPIase</fullName>
    </alternativeName>
</protein>
<evidence type="ECO:0000256" key="15">
    <source>
        <dbReference type="SAM" id="MobiDB-lite"/>
    </source>
</evidence>
<dbReference type="InterPro" id="IPR005215">
    <property type="entry name" value="Trig_fac"/>
</dbReference>
<evidence type="ECO:0000256" key="3">
    <source>
        <dbReference type="ARBA" id="ARBA00013194"/>
    </source>
</evidence>
<evidence type="ECO:0000256" key="5">
    <source>
        <dbReference type="ARBA" id="ARBA00022618"/>
    </source>
</evidence>
<dbReference type="PANTHER" id="PTHR30560">
    <property type="entry name" value="TRIGGER FACTOR CHAPERONE AND PEPTIDYL-PROLYL CIS/TRANS ISOMERASE"/>
    <property type="match status" value="1"/>
</dbReference>
<proteinExistence type="inferred from homology"/>
<dbReference type="InterPro" id="IPR037041">
    <property type="entry name" value="Trigger_fac_C_sf"/>
</dbReference>
<dbReference type="NCBIfam" id="TIGR00115">
    <property type="entry name" value="tig"/>
    <property type="match status" value="1"/>
</dbReference>
<dbReference type="EMBL" id="FOTY01000013">
    <property type="protein sequence ID" value="SFM05714.1"/>
    <property type="molecule type" value="Genomic_DNA"/>
</dbReference>
<dbReference type="GO" id="GO:0043335">
    <property type="term" value="P:protein unfolding"/>
    <property type="evidence" value="ECO:0007669"/>
    <property type="project" value="TreeGrafter"/>
</dbReference>